<sequence length="318" mass="34974">AKLDNLKAIMNSEGNIHYLSSRVNNDKGKIFGGDNLRIITATILQIPTPSATVTTSPTPSIIVISPAERTSAVVNYLTNYIPIVEGQDTTDVKDAFINTRQEVVKWLCEIADGLDLTIDVGLSFSQASRSVYESLTQQTLEDYDCGIFSSSSPELPTISAPFVVPVPSAANGISILDADEVKNLTRFITYSAAAYCSDMLDDWNCGVYCDNIPGTVFMKTIQAKGLDIIFQTFAFISVNKDNREIVITFHGSINPFNIFQVIFRAELVQYGTDPLIKVHKGFLASFNSLKDEIRSEITNLIELYKGYEIIVTGHSLGE</sequence>
<dbReference type="EMBL" id="CAJVPW010043608">
    <property type="protein sequence ID" value="CAG8752448.1"/>
    <property type="molecule type" value="Genomic_DNA"/>
</dbReference>
<keyword evidence="2" id="KW-1185">Reference proteome</keyword>
<dbReference type="Proteomes" id="UP000789366">
    <property type="component" value="Unassembled WGS sequence"/>
</dbReference>
<organism evidence="1 2">
    <name type="scientific">Cetraspora pellucida</name>
    <dbReference type="NCBI Taxonomy" id="1433469"/>
    <lineage>
        <taxon>Eukaryota</taxon>
        <taxon>Fungi</taxon>
        <taxon>Fungi incertae sedis</taxon>
        <taxon>Mucoromycota</taxon>
        <taxon>Glomeromycotina</taxon>
        <taxon>Glomeromycetes</taxon>
        <taxon>Diversisporales</taxon>
        <taxon>Gigasporaceae</taxon>
        <taxon>Cetraspora</taxon>
    </lineage>
</organism>
<reference evidence="1" key="1">
    <citation type="submission" date="2021-06" db="EMBL/GenBank/DDBJ databases">
        <authorList>
            <person name="Kallberg Y."/>
            <person name="Tangrot J."/>
            <person name="Rosling A."/>
        </authorList>
    </citation>
    <scope>NUCLEOTIDE SEQUENCE</scope>
    <source>
        <strain evidence="1">28 12/20/2015</strain>
    </source>
</reference>
<protein>
    <submittedName>
        <fullName evidence="1">5836_t:CDS:1</fullName>
    </submittedName>
</protein>
<proteinExistence type="predicted"/>
<name>A0ACA9QIF7_9GLOM</name>
<gene>
    <name evidence="1" type="ORF">SPELUC_LOCUS14576</name>
</gene>
<evidence type="ECO:0000313" key="1">
    <source>
        <dbReference type="EMBL" id="CAG8752448.1"/>
    </source>
</evidence>
<accession>A0ACA9QIF7</accession>
<feature type="non-terminal residue" evidence="1">
    <location>
        <position position="1"/>
    </location>
</feature>
<comment type="caution">
    <text evidence="1">The sequence shown here is derived from an EMBL/GenBank/DDBJ whole genome shotgun (WGS) entry which is preliminary data.</text>
</comment>
<feature type="non-terminal residue" evidence="1">
    <location>
        <position position="318"/>
    </location>
</feature>
<evidence type="ECO:0000313" key="2">
    <source>
        <dbReference type="Proteomes" id="UP000789366"/>
    </source>
</evidence>